<dbReference type="Pfam" id="PF08028">
    <property type="entry name" value="Acyl-CoA_dh_2"/>
    <property type="match status" value="1"/>
</dbReference>
<dbReference type="PIRSF" id="PIRSF016578">
    <property type="entry name" value="HsaA"/>
    <property type="match status" value="1"/>
</dbReference>
<comment type="similarity">
    <text evidence="2">Belongs to the HpaH/HsaA monooxygenase family.</text>
</comment>
<proteinExistence type="inferred from homology"/>
<keyword evidence="7" id="KW-1185">Reference proteome</keyword>
<dbReference type="PANTHER" id="PTHR48083">
    <property type="entry name" value="MEDIUM-CHAIN SPECIFIC ACYL-COA DEHYDROGENASE, MITOCHONDRIAL-RELATED"/>
    <property type="match status" value="1"/>
</dbReference>
<evidence type="ECO:0000256" key="2">
    <source>
        <dbReference type="ARBA" id="ARBA00049661"/>
    </source>
</evidence>
<dbReference type="Gene3D" id="2.40.110.10">
    <property type="entry name" value="Butyryl-CoA Dehydrogenase, subunit A, domain 2"/>
    <property type="match status" value="1"/>
</dbReference>
<protein>
    <submittedName>
        <fullName evidence="6">Acyl-CoA dehydrogenase family protein</fullName>
    </submittedName>
</protein>
<dbReference type="InterPro" id="IPR050741">
    <property type="entry name" value="Acyl-CoA_dehydrogenase"/>
</dbReference>
<dbReference type="InterPro" id="IPR013107">
    <property type="entry name" value="Acyl-CoA_DH_C"/>
</dbReference>
<dbReference type="RefSeq" id="WP_268693665.1">
    <property type="nucleotide sequence ID" value="NZ_CP108164.1"/>
</dbReference>
<evidence type="ECO:0000256" key="1">
    <source>
        <dbReference type="ARBA" id="ARBA00023002"/>
    </source>
</evidence>
<sequence>MSSAGAAGDILRPPPSEQTQDWLARVEKIAPVIEENRERAEQDRVTPRPVFEALRDAGIPRMWVSKEFGGEQLPIETGSAVIQALARLDASIAWQMGVQGAIGRLSDYLPDSTSRTLFRDSDGLVVGGVNPSGRAEAVDGGYLLTGEWAFASGSAHADWLVCAAPVTDGGEVRRTPAGPAVRMLFIPRAEAEIRDTWYTVGLRGTGSNHYRVDQVYVPQEFTVDGAAMHRPPAARPSRAYPISYYDFGPFTSASTALGVAQDALADFKALAARKTATGASSSLATSHTVQEKLARAQAEVHSAETLLAHAAAQVTAHGTDGGDALTALVRLTAATVAEKTVAAVDSLFTLAGATSVYATSRLERCFRDIHSATKHITLSATHFETVGQFLLGGELVMRR</sequence>
<name>A0ABZ1L0Z7_STRAH</name>
<dbReference type="Gene3D" id="1.10.540.10">
    <property type="entry name" value="Acyl-CoA dehydrogenase/oxidase, N-terminal domain"/>
    <property type="match status" value="1"/>
</dbReference>
<dbReference type="GeneID" id="97285831"/>
<dbReference type="Gene3D" id="1.20.140.10">
    <property type="entry name" value="Butyryl-CoA Dehydrogenase, subunit A, domain 3"/>
    <property type="match status" value="1"/>
</dbReference>
<dbReference type="InterPro" id="IPR013786">
    <property type="entry name" value="AcylCoA_DH/ox_N"/>
</dbReference>
<dbReference type="Pfam" id="PF02771">
    <property type="entry name" value="Acyl-CoA_dh_N"/>
    <property type="match status" value="1"/>
</dbReference>
<reference evidence="6 7" key="1">
    <citation type="submission" date="2022-10" db="EMBL/GenBank/DDBJ databases">
        <title>The complete genomes of actinobacterial strains from the NBC collection.</title>
        <authorList>
            <person name="Joergensen T.S."/>
            <person name="Alvarez Arevalo M."/>
            <person name="Sterndorff E.B."/>
            <person name="Faurdal D."/>
            <person name="Vuksanovic O."/>
            <person name="Mourched A.-S."/>
            <person name="Charusanti P."/>
            <person name="Shaw S."/>
            <person name="Blin K."/>
            <person name="Weber T."/>
        </authorList>
    </citation>
    <scope>NUCLEOTIDE SEQUENCE [LARGE SCALE GENOMIC DNA]</scope>
    <source>
        <strain evidence="6 7">NBC_00156</strain>
    </source>
</reference>
<evidence type="ECO:0000259" key="4">
    <source>
        <dbReference type="Pfam" id="PF02771"/>
    </source>
</evidence>
<feature type="domain" description="Acyl-CoA dehydrogenase C-terminal" evidence="5">
    <location>
        <begin position="251"/>
        <end position="379"/>
    </location>
</feature>
<feature type="region of interest" description="Disordered" evidence="3">
    <location>
        <begin position="1"/>
        <end position="21"/>
    </location>
</feature>
<dbReference type="InterPro" id="IPR009100">
    <property type="entry name" value="AcylCoA_DH/oxidase_NM_dom_sf"/>
</dbReference>
<dbReference type="PANTHER" id="PTHR48083:SF5">
    <property type="entry name" value="NRGC PROTEIN"/>
    <property type="match status" value="1"/>
</dbReference>
<evidence type="ECO:0000313" key="7">
    <source>
        <dbReference type="Proteomes" id="UP001622557"/>
    </source>
</evidence>
<accession>A0ABZ1L0Z7</accession>
<evidence type="ECO:0000256" key="3">
    <source>
        <dbReference type="SAM" id="MobiDB-lite"/>
    </source>
</evidence>
<organism evidence="6 7">
    <name type="scientific">Streptomyces achromogenes</name>
    <dbReference type="NCBI Taxonomy" id="67255"/>
    <lineage>
        <taxon>Bacteria</taxon>
        <taxon>Bacillati</taxon>
        <taxon>Actinomycetota</taxon>
        <taxon>Actinomycetes</taxon>
        <taxon>Kitasatosporales</taxon>
        <taxon>Streptomycetaceae</taxon>
        <taxon>Streptomyces</taxon>
    </lineage>
</organism>
<dbReference type="SUPFAM" id="SSF56645">
    <property type="entry name" value="Acyl-CoA dehydrogenase NM domain-like"/>
    <property type="match status" value="1"/>
</dbReference>
<dbReference type="InterPro" id="IPR037069">
    <property type="entry name" value="AcylCoA_DH/ox_N_sf"/>
</dbReference>
<gene>
    <name evidence="6" type="ORF">OG350_35340</name>
</gene>
<dbReference type="Proteomes" id="UP001622557">
    <property type="component" value="Chromosome"/>
</dbReference>
<dbReference type="InterPro" id="IPR046373">
    <property type="entry name" value="Acyl-CoA_Oxase/DH_mid-dom_sf"/>
</dbReference>
<dbReference type="EMBL" id="CP108164">
    <property type="protein sequence ID" value="WTQ85254.1"/>
    <property type="molecule type" value="Genomic_DNA"/>
</dbReference>
<evidence type="ECO:0000259" key="5">
    <source>
        <dbReference type="Pfam" id="PF08028"/>
    </source>
</evidence>
<dbReference type="InterPro" id="IPR036250">
    <property type="entry name" value="AcylCo_DH-like_C"/>
</dbReference>
<evidence type="ECO:0000313" key="6">
    <source>
        <dbReference type="EMBL" id="WTQ85254.1"/>
    </source>
</evidence>
<keyword evidence="1" id="KW-0560">Oxidoreductase</keyword>
<feature type="domain" description="Acyl-CoA dehydrogenase/oxidase N-terminal" evidence="4">
    <location>
        <begin position="27"/>
        <end position="103"/>
    </location>
</feature>
<dbReference type="SUPFAM" id="SSF47203">
    <property type="entry name" value="Acyl-CoA dehydrogenase C-terminal domain-like"/>
    <property type="match status" value="1"/>
</dbReference>